<proteinExistence type="predicted"/>
<sequence>MAVRFKLSALKQGHTYEYIVRFALGGLATVVAGLVADWAGPEAGGLMLAFPAIFCASATLIEKHERERKQQRGLLGEQRGKGAAALDAAGAGWGSIGMASFALMIWWQAPGLNPPLCLAAASLVWFAVAVCMWRLRRALPKPGIATQ</sequence>
<dbReference type="InterPro" id="IPR021493">
    <property type="entry name" value="DUF3147"/>
</dbReference>
<gene>
    <name evidence="1" type="ORF">MA20_32720</name>
</gene>
<dbReference type="PATRIC" id="fig|375.37.peg.6866"/>
<dbReference type="Pfam" id="PF11345">
    <property type="entry name" value="DUF3147"/>
    <property type="match status" value="1"/>
</dbReference>
<dbReference type="EMBL" id="JRPN01000025">
    <property type="protein sequence ID" value="KGT75280.1"/>
    <property type="molecule type" value="Genomic_DNA"/>
</dbReference>
<protein>
    <submittedName>
        <fullName evidence="1">Uncharacterized protein</fullName>
    </submittedName>
</protein>
<comment type="caution">
    <text evidence="1">The sequence shown here is derived from an EMBL/GenBank/DDBJ whole genome shotgun (WGS) entry which is preliminary data.</text>
</comment>
<evidence type="ECO:0000313" key="1">
    <source>
        <dbReference type="EMBL" id="KGT75280.1"/>
    </source>
</evidence>
<dbReference type="KEGG" id="bjp:RN69_15200"/>
<dbReference type="GeneID" id="64071848"/>
<dbReference type="RefSeq" id="WP_014493248.1">
    <property type="nucleotide sequence ID" value="NZ_BJNK01000018.1"/>
</dbReference>
<organism evidence="1 2">
    <name type="scientific">Bradyrhizobium japonicum</name>
    <dbReference type="NCBI Taxonomy" id="375"/>
    <lineage>
        <taxon>Bacteria</taxon>
        <taxon>Pseudomonadati</taxon>
        <taxon>Pseudomonadota</taxon>
        <taxon>Alphaproteobacteria</taxon>
        <taxon>Hyphomicrobiales</taxon>
        <taxon>Nitrobacteraceae</taxon>
        <taxon>Bradyrhizobium</taxon>
    </lineage>
</organism>
<dbReference type="Proteomes" id="UP000030377">
    <property type="component" value="Unassembled WGS sequence"/>
</dbReference>
<evidence type="ECO:0000313" key="2">
    <source>
        <dbReference type="Proteomes" id="UP000030377"/>
    </source>
</evidence>
<accession>A0A0A3XLN4</accession>
<name>A0A0A3XLN4_BRAJP</name>
<dbReference type="AlphaFoldDB" id="A0A0A3XLN4"/>
<reference evidence="1 2" key="1">
    <citation type="submission" date="2014-09" db="EMBL/GenBank/DDBJ databases">
        <title>Draft genome of Bradyrhizobium japonicum Is-34.</title>
        <authorList>
            <person name="Tsurumaru H."/>
            <person name="Yamakawa T."/>
            <person name="Hashimoto S."/>
            <person name="Okizaki K."/>
            <person name="Kanesaki Y."/>
            <person name="Yoshikawa H."/>
            <person name="Yajima S."/>
        </authorList>
    </citation>
    <scope>NUCLEOTIDE SEQUENCE [LARGE SCALE GENOMIC DNA]</scope>
    <source>
        <strain evidence="1 2">Is-34</strain>
    </source>
</reference>